<proteinExistence type="predicted"/>
<protein>
    <submittedName>
        <fullName evidence="1">Uncharacterized protein</fullName>
    </submittedName>
</protein>
<gene>
    <name evidence="1" type="ORF">L873DRAFT_1801914</name>
</gene>
<keyword evidence="2" id="KW-1185">Reference proteome</keyword>
<evidence type="ECO:0000313" key="2">
    <source>
        <dbReference type="Proteomes" id="UP000276215"/>
    </source>
</evidence>
<dbReference type="Proteomes" id="UP000276215">
    <property type="component" value="Unassembled WGS sequence"/>
</dbReference>
<dbReference type="EMBL" id="ML120367">
    <property type="protein sequence ID" value="RPB02483.1"/>
    <property type="molecule type" value="Genomic_DNA"/>
</dbReference>
<reference evidence="1 2" key="1">
    <citation type="journal article" date="2018" name="Nat. Ecol. Evol.">
        <title>Pezizomycetes genomes reveal the molecular basis of ectomycorrhizal truffle lifestyle.</title>
        <authorList>
            <person name="Murat C."/>
            <person name="Payen T."/>
            <person name="Noel B."/>
            <person name="Kuo A."/>
            <person name="Morin E."/>
            <person name="Chen J."/>
            <person name="Kohler A."/>
            <person name="Krizsan K."/>
            <person name="Balestrini R."/>
            <person name="Da Silva C."/>
            <person name="Montanini B."/>
            <person name="Hainaut M."/>
            <person name="Levati E."/>
            <person name="Barry K.W."/>
            <person name="Belfiori B."/>
            <person name="Cichocki N."/>
            <person name="Clum A."/>
            <person name="Dockter R.B."/>
            <person name="Fauchery L."/>
            <person name="Guy J."/>
            <person name="Iotti M."/>
            <person name="Le Tacon F."/>
            <person name="Lindquist E.A."/>
            <person name="Lipzen A."/>
            <person name="Malagnac F."/>
            <person name="Mello A."/>
            <person name="Molinier V."/>
            <person name="Miyauchi S."/>
            <person name="Poulain J."/>
            <person name="Riccioni C."/>
            <person name="Rubini A."/>
            <person name="Sitrit Y."/>
            <person name="Splivallo R."/>
            <person name="Traeger S."/>
            <person name="Wang M."/>
            <person name="Zifcakova L."/>
            <person name="Wipf D."/>
            <person name="Zambonelli A."/>
            <person name="Paolocci F."/>
            <person name="Nowrousian M."/>
            <person name="Ottonello S."/>
            <person name="Baldrian P."/>
            <person name="Spatafora J.W."/>
            <person name="Henrissat B."/>
            <person name="Nagy L.G."/>
            <person name="Aury J.M."/>
            <person name="Wincker P."/>
            <person name="Grigoriev I.V."/>
            <person name="Bonfante P."/>
            <person name="Martin F.M."/>
        </authorList>
    </citation>
    <scope>NUCLEOTIDE SEQUENCE [LARGE SCALE GENOMIC DNA]</scope>
    <source>
        <strain evidence="1 2">120613-1</strain>
    </source>
</reference>
<organism evidence="1 2">
    <name type="scientific">Choiromyces venosus 120613-1</name>
    <dbReference type="NCBI Taxonomy" id="1336337"/>
    <lineage>
        <taxon>Eukaryota</taxon>
        <taxon>Fungi</taxon>
        <taxon>Dikarya</taxon>
        <taxon>Ascomycota</taxon>
        <taxon>Pezizomycotina</taxon>
        <taxon>Pezizomycetes</taxon>
        <taxon>Pezizales</taxon>
        <taxon>Tuberaceae</taxon>
        <taxon>Choiromyces</taxon>
    </lineage>
</organism>
<dbReference type="AlphaFoldDB" id="A0A3N4JVX9"/>
<name>A0A3N4JVX9_9PEZI</name>
<accession>A0A3N4JVX9</accession>
<evidence type="ECO:0000313" key="1">
    <source>
        <dbReference type="EMBL" id="RPB02483.1"/>
    </source>
</evidence>
<sequence length="52" mass="5942">MLTYKLANLFTEVPVHNNTSTLTAHAPQYQPGCENFPYASVRTAMKDMIVYY</sequence>